<proteinExistence type="predicted"/>
<sequence length="67" mass="7634">MFSFTPNLLAILLFNPDLALRLKVIPDFLKLTCWPDAFSYADRMPFSSLQDSLVALQKRRLSSANSK</sequence>
<dbReference type="Proteomes" id="UP001419268">
    <property type="component" value="Unassembled WGS sequence"/>
</dbReference>
<evidence type="ECO:0000256" key="1">
    <source>
        <dbReference type="SAM" id="SignalP"/>
    </source>
</evidence>
<keyword evidence="1" id="KW-0732">Signal</keyword>
<evidence type="ECO:0000313" key="2">
    <source>
        <dbReference type="EMBL" id="KAK9100596.1"/>
    </source>
</evidence>
<name>A0AAP0EVS6_9MAGN</name>
<evidence type="ECO:0000313" key="3">
    <source>
        <dbReference type="Proteomes" id="UP001419268"/>
    </source>
</evidence>
<keyword evidence="3" id="KW-1185">Reference proteome</keyword>
<gene>
    <name evidence="2" type="ORF">Scep_024026</name>
</gene>
<dbReference type="AlphaFoldDB" id="A0AAP0EVS6"/>
<organism evidence="2 3">
    <name type="scientific">Stephania cephalantha</name>
    <dbReference type="NCBI Taxonomy" id="152367"/>
    <lineage>
        <taxon>Eukaryota</taxon>
        <taxon>Viridiplantae</taxon>
        <taxon>Streptophyta</taxon>
        <taxon>Embryophyta</taxon>
        <taxon>Tracheophyta</taxon>
        <taxon>Spermatophyta</taxon>
        <taxon>Magnoliopsida</taxon>
        <taxon>Ranunculales</taxon>
        <taxon>Menispermaceae</taxon>
        <taxon>Menispermoideae</taxon>
        <taxon>Cissampelideae</taxon>
        <taxon>Stephania</taxon>
    </lineage>
</organism>
<feature type="chain" id="PRO_5042897619" evidence="1">
    <location>
        <begin position="22"/>
        <end position="67"/>
    </location>
</feature>
<dbReference type="EMBL" id="JBBNAG010000010">
    <property type="protein sequence ID" value="KAK9100596.1"/>
    <property type="molecule type" value="Genomic_DNA"/>
</dbReference>
<comment type="caution">
    <text evidence="2">The sequence shown here is derived from an EMBL/GenBank/DDBJ whole genome shotgun (WGS) entry which is preliminary data.</text>
</comment>
<protein>
    <submittedName>
        <fullName evidence="2">Uncharacterized protein</fullName>
    </submittedName>
</protein>
<reference evidence="2 3" key="1">
    <citation type="submission" date="2024-01" db="EMBL/GenBank/DDBJ databases">
        <title>Genome assemblies of Stephania.</title>
        <authorList>
            <person name="Yang L."/>
        </authorList>
    </citation>
    <scope>NUCLEOTIDE SEQUENCE [LARGE SCALE GENOMIC DNA]</scope>
    <source>
        <strain evidence="2">JXDWG</strain>
        <tissue evidence="2">Leaf</tissue>
    </source>
</reference>
<accession>A0AAP0EVS6</accession>
<feature type="signal peptide" evidence="1">
    <location>
        <begin position="1"/>
        <end position="21"/>
    </location>
</feature>